<gene>
    <name evidence="2" type="ORF">RGQ29_003478</name>
</gene>
<evidence type="ECO:0000256" key="1">
    <source>
        <dbReference type="SAM" id="MobiDB-lite"/>
    </source>
</evidence>
<keyword evidence="3" id="KW-1185">Reference proteome</keyword>
<evidence type="ECO:0000313" key="3">
    <source>
        <dbReference type="Proteomes" id="UP001324115"/>
    </source>
</evidence>
<evidence type="ECO:0000313" key="2">
    <source>
        <dbReference type="EMBL" id="KAK4567733.1"/>
    </source>
</evidence>
<organism evidence="2 3">
    <name type="scientific">Quercus rubra</name>
    <name type="common">Northern red oak</name>
    <name type="synonym">Quercus borealis</name>
    <dbReference type="NCBI Taxonomy" id="3512"/>
    <lineage>
        <taxon>Eukaryota</taxon>
        <taxon>Viridiplantae</taxon>
        <taxon>Streptophyta</taxon>
        <taxon>Embryophyta</taxon>
        <taxon>Tracheophyta</taxon>
        <taxon>Spermatophyta</taxon>
        <taxon>Magnoliopsida</taxon>
        <taxon>eudicotyledons</taxon>
        <taxon>Gunneridae</taxon>
        <taxon>Pentapetalae</taxon>
        <taxon>rosids</taxon>
        <taxon>fabids</taxon>
        <taxon>Fagales</taxon>
        <taxon>Fagaceae</taxon>
        <taxon>Quercus</taxon>
    </lineage>
</organism>
<sequence length="217" mass="23503">MENKRRQDENDSDLNSPEPKRIRTDSDNSTESTLVNSEDSDLNSPETHLSEEDLLNILNDSDIVTDRDPAIQGLDSVIKSFEEEILVPAPAPAAPAVIDQTSDSGESQPELGYLLEASDDELGLPPTTSSGEEVKIEAVDFEASSAVGLDGILLGFENEIPSYDSFEFGIGVDSESNLNDNNCEFVALGGLFDYSDQSYDPAGDSELLWRPESLPAL</sequence>
<dbReference type="PANTHER" id="PTHR34539:SF15">
    <property type="match status" value="1"/>
</dbReference>
<dbReference type="EMBL" id="JAXUIC010000010">
    <property type="protein sequence ID" value="KAK4567733.1"/>
    <property type="molecule type" value="Genomic_DNA"/>
</dbReference>
<proteinExistence type="predicted"/>
<dbReference type="Proteomes" id="UP001324115">
    <property type="component" value="Unassembled WGS sequence"/>
</dbReference>
<dbReference type="AlphaFoldDB" id="A0AAN7EBV0"/>
<accession>A0AAN7EBV0</accession>
<feature type="region of interest" description="Disordered" evidence="1">
    <location>
        <begin position="1"/>
        <end position="48"/>
    </location>
</feature>
<name>A0AAN7EBV0_QUERU</name>
<dbReference type="PANTHER" id="PTHR34539">
    <property type="entry name" value="T6J4.11 PROTEIN"/>
    <property type="match status" value="1"/>
</dbReference>
<feature type="compositionally biased region" description="Polar residues" evidence="1">
    <location>
        <begin position="27"/>
        <end position="47"/>
    </location>
</feature>
<reference evidence="2 3" key="1">
    <citation type="journal article" date="2023" name="G3 (Bethesda)">
        <title>A haplotype-resolved chromosome-scale genome for Quercus rubra L. provides insights into the genetics of adaptive traits for red oak species.</title>
        <authorList>
            <person name="Kapoor B."/>
            <person name="Jenkins J."/>
            <person name="Schmutz J."/>
            <person name="Zhebentyayeva T."/>
            <person name="Kuelheim C."/>
            <person name="Coggeshall M."/>
            <person name="Heim C."/>
            <person name="Lasky J.R."/>
            <person name="Leites L."/>
            <person name="Islam-Faridi N."/>
            <person name="Romero-Severson J."/>
            <person name="DeLeo V.L."/>
            <person name="Lucas S.M."/>
            <person name="Lazic D."/>
            <person name="Gailing O."/>
            <person name="Carlson J."/>
            <person name="Staton M."/>
        </authorList>
    </citation>
    <scope>NUCLEOTIDE SEQUENCE [LARGE SCALE GENOMIC DNA]</scope>
    <source>
        <strain evidence="2">Pseudo-F2</strain>
    </source>
</reference>
<protein>
    <submittedName>
        <fullName evidence="2">Uncharacterized protein</fullName>
    </submittedName>
</protein>
<comment type="caution">
    <text evidence="2">The sequence shown here is derived from an EMBL/GenBank/DDBJ whole genome shotgun (WGS) entry which is preliminary data.</text>
</comment>